<dbReference type="InterPro" id="IPR012132">
    <property type="entry name" value="GMC_OxRdtase"/>
</dbReference>
<evidence type="ECO:0000313" key="20">
    <source>
        <dbReference type="Proteomes" id="UP000054270"/>
    </source>
</evidence>
<dbReference type="Pfam" id="PF05199">
    <property type="entry name" value="GMC_oxred_C"/>
    <property type="match status" value="1"/>
</dbReference>
<dbReference type="Proteomes" id="UP000054270">
    <property type="component" value="Unassembled WGS sequence"/>
</dbReference>
<feature type="domain" description="Glucose-methanol-choline oxidoreductase N-terminal" evidence="18">
    <location>
        <begin position="303"/>
        <end position="317"/>
    </location>
</feature>
<comment type="catalytic activity">
    <reaction evidence="13">
        <text>a pyranoside + acceptor = a pyranosid-3-ulose + reduced acceptor.</text>
        <dbReference type="EC" id="1.1.99.29"/>
    </reaction>
</comment>
<organism evidence="19 20">
    <name type="scientific">Hypholoma sublateritium (strain FD-334 SS-4)</name>
    <dbReference type="NCBI Taxonomy" id="945553"/>
    <lineage>
        <taxon>Eukaryota</taxon>
        <taxon>Fungi</taxon>
        <taxon>Dikarya</taxon>
        <taxon>Basidiomycota</taxon>
        <taxon>Agaricomycotina</taxon>
        <taxon>Agaricomycetes</taxon>
        <taxon>Agaricomycetidae</taxon>
        <taxon>Agaricales</taxon>
        <taxon>Agaricineae</taxon>
        <taxon>Strophariaceae</taxon>
        <taxon>Hypholoma</taxon>
    </lineage>
</organism>
<comment type="cofactor">
    <cofactor evidence="1 16">
        <name>FAD</name>
        <dbReference type="ChEBI" id="CHEBI:57692"/>
    </cofactor>
</comment>
<evidence type="ECO:0000256" key="6">
    <source>
        <dbReference type="ARBA" id="ARBA00022525"/>
    </source>
</evidence>
<evidence type="ECO:0000256" key="11">
    <source>
        <dbReference type="ARBA" id="ARBA00034010"/>
    </source>
</evidence>
<evidence type="ECO:0000256" key="10">
    <source>
        <dbReference type="ARBA" id="ARBA00033986"/>
    </source>
</evidence>
<dbReference type="InterPro" id="IPR000172">
    <property type="entry name" value="GMC_OxRdtase_N"/>
</dbReference>
<dbReference type="Gene3D" id="3.30.560.10">
    <property type="entry name" value="Glucose Oxidase, domain 3"/>
    <property type="match status" value="1"/>
</dbReference>
<dbReference type="EC" id="1.1.99.29" evidence="5"/>
<keyword evidence="7" id="KW-0285">Flavoprotein</keyword>
<evidence type="ECO:0000259" key="18">
    <source>
        <dbReference type="PROSITE" id="PS00624"/>
    </source>
</evidence>
<dbReference type="GO" id="GO:0050660">
    <property type="term" value="F:flavin adenine dinucleotide binding"/>
    <property type="evidence" value="ECO:0007669"/>
    <property type="project" value="InterPro"/>
</dbReference>
<dbReference type="PANTHER" id="PTHR11552">
    <property type="entry name" value="GLUCOSE-METHANOL-CHOLINE GMC OXIDOREDUCTASE"/>
    <property type="match status" value="1"/>
</dbReference>
<evidence type="ECO:0000256" key="2">
    <source>
        <dbReference type="ARBA" id="ARBA00004613"/>
    </source>
</evidence>
<keyword evidence="20" id="KW-1185">Reference proteome</keyword>
<dbReference type="AlphaFoldDB" id="A0A0D2MIH3"/>
<gene>
    <name evidence="19" type="ORF">HYPSUDRAFT_163371</name>
</gene>
<evidence type="ECO:0000256" key="7">
    <source>
        <dbReference type="ARBA" id="ARBA00022630"/>
    </source>
</evidence>
<evidence type="ECO:0000256" key="14">
    <source>
        <dbReference type="ARBA" id="ARBA00034059"/>
    </source>
</evidence>
<evidence type="ECO:0000256" key="1">
    <source>
        <dbReference type="ARBA" id="ARBA00001974"/>
    </source>
</evidence>
<comment type="function">
    <text evidence="9">Catalyzes the single-oxidation or sequential double oxidation reaction of carbohydrates primarily at carbon-2 and/or carbon-3 with the concomitant reduction of the flavin. The enzyme exhibits a broad sugar substrate specificity, oxidizing different aldopyranoses to the corresponding C-1, C-2, C-3 or C-1,2, C-2,3 and C-3,4 (di)dehydro sugars with substrate-specific regioselectivity. Accepts only a narrow range of electron acceptors such as substituted benzoquinones and complexed metal ions and reacts extremely slowly with O(2) as acceptor. May play a role in the natural recycling of plant matter by oxidizing all major monosaccharides in lignocellulose and by reducing quinone compounds or reactive radical species generated during lignin depolymerization.</text>
</comment>
<evidence type="ECO:0000256" key="13">
    <source>
        <dbReference type="ARBA" id="ARBA00034050"/>
    </source>
</evidence>
<dbReference type="SUPFAM" id="SSF54373">
    <property type="entry name" value="FAD-linked reductases, C-terminal domain"/>
    <property type="match status" value="1"/>
</dbReference>
<evidence type="ECO:0000256" key="17">
    <source>
        <dbReference type="SAM" id="SignalP"/>
    </source>
</evidence>
<evidence type="ECO:0000256" key="5">
    <source>
        <dbReference type="ARBA" id="ARBA00013177"/>
    </source>
</evidence>
<comment type="catalytic activity">
    <reaction evidence="12">
        <text>pyranose + acceptor = pyranos-3-ulose + reduced acceptor.</text>
        <dbReference type="EC" id="1.1.99.29"/>
    </reaction>
</comment>
<dbReference type="OrthoDB" id="269227at2759"/>
<dbReference type="Pfam" id="PF00732">
    <property type="entry name" value="GMC_oxred_N"/>
    <property type="match status" value="1"/>
</dbReference>
<evidence type="ECO:0000256" key="4">
    <source>
        <dbReference type="ARBA" id="ARBA00011245"/>
    </source>
</evidence>
<feature type="active site" description="Proton acceptor" evidence="15">
    <location>
        <position position="573"/>
    </location>
</feature>
<name>A0A0D2MIH3_HYPSF</name>
<accession>A0A0D2MIH3</accession>
<keyword evidence="8 16" id="KW-0274">FAD</keyword>
<proteinExistence type="inferred from homology"/>
<dbReference type="SUPFAM" id="SSF51905">
    <property type="entry name" value="FAD/NAD(P)-binding domain"/>
    <property type="match status" value="1"/>
</dbReference>
<feature type="signal peptide" evidence="17">
    <location>
        <begin position="1"/>
        <end position="24"/>
    </location>
</feature>
<evidence type="ECO:0000256" key="16">
    <source>
        <dbReference type="PIRSR" id="PIRSR000137-2"/>
    </source>
</evidence>
<evidence type="ECO:0000256" key="8">
    <source>
        <dbReference type="ARBA" id="ARBA00022827"/>
    </source>
</evidence>
<evidence type="ECO:0000256" key="12">
    <source>
        <dbReference type="ARBA" id="ARBA00034029"/>
    </source>
</evidence>
<evidence type="ECO:0000256" key="3">
    <source>
        <dbReference type="ARBA" id="ARBA00010790"/>
    </source>
</evidence>
<keyword evidence="17" id="KW-0732">Signal</keyword>
<dbReference type="InterPro" id="IPR007867">
    <property type="entry name" value="GMC_OxRtase_C"/>
</dbReference>
<comment type="catalytic activity">
    <reaction evidence="11">
        <text>pyranose + acceptor = pyranos-2,3-diulose + reduced acceptor.</text>
        <dbReference type="EC" id="1.1.99.29"/>
    </reaction>
</comment>
<comment type="similarity">
    <text evidence="3">Belongs to the GMC oxidoreductase family.</text>
</comment>
<dbReference type="PANTHER" id="PTHR11552:SF147">
    <property type="entry name" value="CHOLINE DEHYDROGENASE, MITOCHONDRIAL"/>
    <property type="match status" value="1"/>
</dbReference>
<dbReference type="GO" id="GO:0033718">
    <property type="term" value="F:pyranose dehydrogenase (acceptor) activity"/>
    <property type="evidence" value="ECO:0007669"/>
    <property type="project" value="UniProtKB-EC"/>
</dbReference>
<comment type="subcellular location">
    <subcellularLocation>
        <location evidence="2">Secreted</location>
    </subcellularLocation>
</comment>
<evidence type="ECO:0000256" key="15">
    <source>
        <dbReference type="PIRSR" id="PIRSR000137-1"/>
    </source>
</evidence>
<evidence type="ECO:0000313" key="19">
    <source>
        <dbReference type="EMBL" id="KJA23458.1"/>
    </source>
</evidence>
<dbReference type="OMA" id="FDARFIK"/>
<dbReference type="GO" id="GO:0005576">
    <property type="term" value="C:extracellular region"/>
    <property type="evidence" value="ECO:0007669"/>
    <property type="project" value="UniProtKB-SubCell"/>
</dbReference>
<comment type="catalytic activity">
    <reaction evidence="10">
        <text>pyranose + acceptor = pyranos-2-ulose + reduced acceptor.</text>
        <dbReference type="EC" id="1.1.99.29"/>
    </reaction>
</comment>
<comment type="subunit">
    <text evidence="4">Monomer.</text>
</comment>
<dbReference type="InterPro" id="IPR036188">
    <property type="entry name" value="FAD/NAD-bd_sf"/>
</dbReference>
<protein>
    <recommendedName>
        <fullName evidence="5">pyranose dehydrogenase (acceptor)</fullName>
        <ecNumber evidence="5">1.1.99.29</ecNumber>
    </recommendedName>
</protein>
<comment type="catalytic activity">
    <reaction evidence="14">
        <text>a pyranoside + acceptor = a pyranosid-3,4-diulose + reduced acceptor.</text>
        <dbReference type="EC" id="1.1.99.29"/>
    </reaction>
</comment>
<keyword evidence="6" id="KW-0964">Secreted</keyword>
<dbReference type="PIRSF" id="PIRSF000137">
    <property type="entry name" value="Alcohol_oxidase"/>
    <property type="match status" value="1"/>
</dbReference>
<sequence>MRVKKHITLCVHLFTLDFLRSTSATVYGNVGELSTTVFDFIVIGGGTAGAVVANRLTERLDFEVLVLEAGPTNDGVLDSMVPAFPVKLFNTAYDWNYTAIIPGMAGVDTRSSNYPRGHILGGCSSHNAMYYTRGSADDYNATVTGDAGWSWEYMLPYMLKNEKWSPPADMHNTSNEFDPSVHGFSGMVFTSLPGFPQPSDDMVLAVSKQLPNDFPFLLDMNSGRPLGLGWYQGTIGNGTRSSSATAYLSETFTARKNLHIVLNTKVTRVHPTSEVDIPRFNTVEISGSSTRLIATKELILSAGAIGTPQILMNSGVGDHQELQSLGIQTVVNLPSVGKNFTDQPYVIISFSVSSNNTLDNLANNATLQAEALAQWELTRTGPYVNGGPNQISWSRLPMDSSILKEFGDPSAGPNTPHIELTPQTGRIFLPNLPNRHFISTGIQIVTPASRGTVSLNMTDPLGDPVINLGFFTAGFDLPAMREGIRLAQKLFSAPIWKGYIIERFSPPENTTTDEGLDAYIRSTTFSSLHAVGTAAMSSEDADYGVVNPDLLVKSTTGLRIVDASVLPFITCGHTQAPVYAIAERASDLIKEDWK</sequence>
<dbReference type="PROSITE" id="PS00624">
    <property type="entry name" value="GMC_OXRED_2"/>
    <property type="match status" value="1"/>
</dbReference>
<feature type="chain" id="PRO_5002247269" description="pyranose dehydrogenase (acceptor)" evidence="17">
    <location>
        <begin position="25"/>
        <end position="594"/>
    </location>
</feature>
<evidence type="ECO:0000256" key="9">
    <source>
        <dbReference type="ARBA" id="ARBA00024699"/>
    </source>
</evidence>
<dbReference type="STRING" id="945553.A0A0D2MIH3"/>
<dbReference type="Gene3D" id="3.50.50.60">
    <property type="entry name" value="FAD/NAD(P)-binding domain"/>
    <property type="match status" value="1"/>
</dbReference>
<dbReference type="EMBL" id="KN817543">
    <property type="protein sequence ID" value="KJA23458.1"/>
    <property type="molecule type" value="Genomic_DNA"/>
</dbReference>
<feature type="binding site" evidence="16">
    <location>
        <position position="266"/>
    </location>
    <ligand>
        <name>FAD</name>
        <dbReference type="ChEBI" id="CHEBI:57692"/>
    </ligand>
</feature>
<feature type="active site" description="Proton donor" evidence="15">
    <location>
        <position position="529"/>
    </location>
</feature>
<reference evidence="20" key="1">
    <citation type="submission" date="2014-04" db="EMBL/GenBank/DDBJ databases">
        <title>Evolutionary Origins and Diversification of the Mycorrhizal Mutualists.</title>
        <authorList>
            <consortium name="DOE Joint Genome Institute"/>
            <consortium name="Mycorrhizal Genomics Consortium"/>
            <person name="Kohler A."/>
            <person name="Kuo A."/>
            <person name="Nagy L.G."/>
            <person name="Floudas D."/>
            <person name="Copeland A."/>
            <person name="Barry K.W."/>
            <person name="Cichocki N."/>
            <person name="Veneault-Fourrey C."/>
            <person name="LaButti K."/>
            <person name="Lindquist E.A."/>
            <person name="Lipzen A."/>
            <person name="Lundell T."/>
            <person name="Morin E."/>
            <person name="Murat C."/>
            <person name="Riley R."/>
            <person name="Ohm R."/>
            <person name="Sun H."/>
            <person name="Tunlid A."/>
            <person name="Henrissat B."/>
            <person name="Grigoriev I.V."/>
            <person name="Hibbett D.S."/>
            <person name="Martin F."/>
        </authorList>
    </citation>
    <scope>NUCLEOTIDE SEQUENCE [LARGE SCALE GENOMIC DNA]</scope>
    <source>
        <strain evidence="20">FD-334 SS-4</strain>
    </source>
</reference>